<comment type="similarity">
    <text evidence="2 11">Belongs to the glycosyl hydrolase 7 (cellulase C) family.</text>
</comment>
<organism evidence="15 16">
    <name type="scientific">Meripilus lineatus</name>
    <dbReference type="NCBI Taxonomy" id="2056292"/>
    <lineage>
        <taxon>Eukaryota</taxon>
        <taxon>Fungi</taxon>
        <taxon>Dikarya</taxon>
        <taxon>Basidiomycota</taxon>
        <taxon>Agaricomycotina</taxon>
        <taxon>Agaricomycetes</taxon>
        <taxon>Polyporales</taxon>
        <taxon>Meripilaceae</taxon>
        <taxon>Meripilus</taxon>
    </lineage>
</organism>
<dbReference type="SMART" id="SM00236">
    <property type="entry name" value="fCBD"/>
    <property type="match status" value="1"/>
</dbReference>
<comment type="caution">
    <text evidence="15">The sequence shown here is derived from an EMBL/GenBank/DDBJ whole genome shotgun (WGS) entry which is preliminary data.</text>
</comment>
<keyword evidence="5 11" id="KW-0136">Cellulose degradation</keyword>
<dbReference type="InterPro" id="IPR037019">
    <property type="entry name" value="Glyco_hydro_7_sf"/>
</dbReference>
<dbReference type="Pfam" id="PF00840">
    <property type="entry name" value="Glyco_hydro_7"/>
    <property type="match status" value="1"/>
</dbReference>
<evidence type="ECO:0000256" key="13">
    <source>
        <dbReference type="SAM" id="SignalP"/>
    </source>
</evidence>
<evidence type="ECO:0000313" key="16">
    <source>
        <dbReference type="Proteomes" id="UP001212997"/>
    </source>
</evidence>
<evidence type="ECO:0000256" key="9">
    <source>
        <dbReference type="ARBA" id="ARBA00023295"/>
    </source>
</evidence>
<keyword evidence="3 13" id="KW-0732">Signal</keyword>
<feature type="signal peptide" evidence="13">
    <location>
        <begin position="1"/>
        <end position="18"/>
    </location>
</feature>
<sequence length="516" mass="54461">MFPFAALLSLSILATVYGQQVGTQMAETHPTLPSQQCTTSGGCKTLSTSVVLDSNWRWLHTTSGYTNCYTGNSWDASLCPDPATCAKNCALDGADYSGTYGITTSGNALTLKFVTSANIGSRVYLMSSATQYQMFKLKNQEFTFDVDMSNLPCGLNGALYLVSMDADGGMAKFPNNKAGAKYGTGYCDSQCPHDIKFINGEANVMGWAGDSNDPNAGKGQYGTCCTEMDIWEANSNAAAYTPHPCTVNGQTRCSGTDCGDDDARYDGVCDKDGCDFNSWRMGDQTFLGVGKTVDTSKKFTVVTQFVTADNTANGALTEIRRLYVQNGKVIQNSQVTIPGIPAGNAVNEAFCTAQKSVFGDTNSFQSKGGLGGMDTALQKGMVLALSVWDDHEANMLWLDSNYPTDADASKPGISRGPCATTSGVPTDVESKSPNASVIFSNIKFGDLGSTYTNTGSSPSSPGGPSQTTSVPQNPPSQPAGTVPQWGQCGGIGWSGATACVAPFTCHVLNSYYSQCY</sequence>
<keyword evidence="16" id="KW-1185">Reference proteome</keyword>
<reference evidence="15" key="1">
    <citation type="submission" date="2022-07" db="EMBL/GenBank/DDBJ databases">
        <title>Genome Sequence of Physisporinus lineatus.</title>
        <authorList>
            <person name="Buettner E."/>
        </authorList>
    </citation>
    <scope>NUCLEOTIDE SEQUENCE</scope>
    <source>
        <strain evidence="15">VT162</strain>
    </source>
</reference>
<dbReference type="PRINTS" id="PR00734">
    <property type="entry name" value="GLHYDRLASE7"/>
</dbReference>
<dbReference type="CDD" id="cd07999">
    <property type="entry name" value="GH7_CBH_EG"/>
    <property type="match status" value="1"/>
</dbReference>
<dbReference type="GO" id="GO:0030245">
    <property type="term" value="P:cellulose catabolic process"/>
    <property type="evidence" value="ECO:0007669"/>
    <property type="project" value="UniProtKB-KW"/>
</dbReference>
<dbReference type="InterPro" id="IPR035971">
    <property type="entry name" value="CBD_sf"/>
</dbReference>
<comment type="catalytic activity">
    <reaction evidence="1">
        <text>Hydrolysis of (1-&gt;4)-beta-D-glucosidic linkages in cellulose and cellotetraose, releasing cellobiose from the non-reducing ends of the chains.</text>
        <dbReference type="EC" id="3.2.1.91"/>
    </reaction>
</comment>
<dbReference type="Gene3D" id="2.70.100.10">
    <property type="entry name" value="Glycoside hydrolase, family 7, domain"/>
    <property type="match status" value="1"/>
</dbReference>
<dbReference type="EMBL" id="JANAWD010000049">
    <property type="protein sequence ID" value="KAJ3489258.1"/>
    <property type="molecule type" value="Genomic_DNA"/>
</dbReference>
<evidence type="ECO:0000256" key="3">
    <source>
        <dbReference type="ARBA" id="ARBA00022729"/>
    </source>
</evidence>
<evidence type="ECO:0000256" key="8">
    <source>
        <dbReference type="ARBA" id="ARBA00023277"/>
    </source>
</evidence>
<evidence type="ECO:0000256" key="10">
    <source>
        <dbReference type="ARBA" id="ARBA00023326"/>
    </source>
</evidence>
<keyword evidence="9 11" id="KW-0326">Glycosidase</keyword>
<dbReference type="PROSITE" id="PS51164">
    <property type="entry name" value="CBM1_2"/>
    <property type="match status" value="1"/>
</dbReference>
<feature type="region of interest" description="Disordered" evidence="12">
    <location>
        <begin position="450"/>
        <end position="483"/>
    </location>
</feature>
<dbReference type="Proteomes" id="UP001212997">
    <property type="component" value="Unassembled WGS sequence"/>
</dbReference>
<dbReference type="SUPFAM" id="SSF57180">
    <property type="entry name" value="Cellulose-binding domain"/>
    <property type="match status" value="1"/>
</dbReference>
<keyword evidence="10 11" id="KW-0624">Polysaccharide degradation</keyword>
<keyword evidence="6" id="KW-1015">Disulfide bond</keyword>
<dbReference type="FunFam" id="2.70.100.10:FF:000001">
    <property type="entry name" value="Glucanase"/>
    <property type="match status" value="1"/>
</dbReference>
<evidence type="ECO:0000256" key="5">
    <source>
        <dbReference type="ARBA" id="ARBA00023001"/>
    </source>
</evidence>
<feature type="region of interest" description="Disordered" evidence="12">
    <location>
        <begin position="408"/>
        <end position="430"/>
    </location>
</feature>
<dbReference type="PANTHER" id="PTHR33753">
    <property type="entry name" value="1,4-BETA-D-GLUCAN CELLOBIOHYDROLASE B"/>
    <property type="match status" value="1"/>
</dbReference>
<proteinExistence type="inferred from homology"/>
<feature type="chain" id="PRO_5042152768" description="Glucanase" evidence="13">
    <location>
        <begin position="19"/>
        <end position="516"/>
    </location>
</feature>
<dbReference type="InterPro" id="IPR000254">
    <property type="entry name" value="CBD"/>
</dbReference>
<dbReference type="GO" id="GO:0005576">
    <property type="term" value="C:extracellular region"/>
    <property type="evidence" value="ECO:0007669"/>
    <property type="project" value="InterPro"/>
</dbReference>
<evidence type="ECO:0000256" key="2">
    <source>
        <dbReference type="ARBA" id="ARBA00006044"/>
    </source>
</evidence>
<dbReference type="PROSITE" id="PS00562">
    <property type="entry name" value="CBM1_1"/>
    <property type="match status" value="1"/>
</dbReference>
<keyword evidence="7" id="KW-0325">Glycoprotein</keyword>
<evidence type="ECO:0000256" key="11">
    <source>
        <dbReference type="RuleBase" id="RU361164"/>
    </source>
</evidence>
<dbReference type="Pfam" id="PF00734">
    <property type="entry name" value="CBM_1"/>
    <property type="match status" value="1"/>
</dbReference>
<keyword evidence="4 11" id="KW-0378">Hydrolase</keyword>
<dbReference type="EC" id="3.2.1.-" evidence="11"/>
<dbReference type="AlphaFoldDB" id="A0AAD5VEG7"/>
<feature type="domain" description="CBM1" evidence="14">
    <location>
        <begin position="480"/>
        <end position="516"/>
    </location>
</feature>
<keyword evidence="8" id="KW-0119">Carbohydrate metabolism</keyword>
<protein>
    <recommendedName>
        <fullName evidence="11">Glucanase</fullName>
        <ecNumber evidence="11">3.2.1.-</ecNumber>
    </recommendedName>
</protein>
<feature type="compositionally biased region" description="Low complexity" evidence="12">
    <location>
        <begin position="450"/>
        <end position="471"/>
    </location>
</feature>
<accession>A0AAD5VEG7</accession>
<evidence type="ECO:0000259" key="14">
    <source>
        <dbReference type="PROSITE" id="PS51164"/>
    </source>
</evidence>
<name>A0AAD5VEG7_9APHY</name>
<evidence type="ECO:0000256" key="7">
    <source>
        <dbReference type="ARBA" id="ARBA00023180"/>
    </source>
</evidence>
<evidence type="ECO:0000256" key="12">
    <source>
        <dbReference type="SAM" id="MobiDB-lite"/>
    </source>
</evidence>
<dbReference type="GO" id="GO:0030248">
    <property type="term" value="F:cellulose binding"/>
    <property type="evidence" value="ECO:0007669"/>
    <property type="project" value="InterPro"/>
</dbReference>
<evidence type="ECO:0000256" key="6">
    <source>
        <dbReference type="ARBA" id="ARBA00023157"/>
    </source>
</evidence>
<dbReference type="InterPro" id="IPR001722">
    <property type="entry name" value="Glyco_hydro_7"/>
</dbReference>
<dbReference type="InterPro" id="IPR013320">
    <property type="entry name" value="ConA-like_dom_sf"/>
</dbReference>
<dbReference type="PANTHER" id="PTHR33753:SF2">
    <property type="entry name" value="GLYCOSIDE HYDROLASE FAMILY 7 PROTEIN"/>
    <property type="match status" value="1"/>
</dbReference>
<evidence type="ECO:0000256" key="1">
    <source>
        <dbReference type="ARBA" id="ARBA00001641"/>
    </source>
</evidence>
<dbReference type="GO" id="GO:0016162">
    <property type="term" value="F:cellulose 1,4-beta-cellobiosidase activity"/>
    <property type="evidence" value="ECO:0007669"/>
    <property type="project" value="UniProtKB-EC"/>
</dbReference>
<gene>
    <name evidence="15" type="ORF">NLI96_g2257</name>
</gene>
<evidence type="ECO:0000313" key="15">
    <source>
        <dbReference type="EMBL" id="KAJ3489258.1"/>
    </source>
</evidence>
<evidence type="ECO:0000256" key="4">
    <source>
        <dbReference type="ARBA" id="ARBA00022801"/>
    </source>
</evidence>
<dbReference type="SUPFAM" id="SSF49899">
    <property type="entry name" value="Concanavalin A-like lectins/glucanases"/>
    <property type="match status" value="1"/>
</dbReference>